<dbReference type="PANTHER" id="PTHR22706:SF1">
    <property type="entry name" value="ASSEMBLY FACTOR FOR SPINDLE MICROTUBULES"/>
    <property type="match status" value="1"/>
</dbReference>
<dbReference type="GO" id="GO:0000922">
    <property type="term" value="C:spindle pole"/>
    <property type="evidence" value="ECO:0007669"/>
    <property type="project" value="TreeGrafter"/>
</dbReference>
<feature type="non-terminal residue" evidence="4">
    <location>
        <position position="243"/>
    </location>
</feature>
<evidence type="ECO:0000313" key="5">
    <source>
        <dbReference type="Proteomes" id="UP000801492"/>
    </source>
</evidence>
<dbReference type="GO" id="GO:0051295">
    <property type="term" value="P:establishment of meiotic spindle localization"/>
    <property type="evidence" value="ECO:0007669"/>
    <property type="project" value="TreeGrafter"/>
</dbReference>
<reference evidence="4" key="1">
    <citation type="submission" date="2019-08" db="EMBL/GenBank/DDBJ databases">
        <title>The genome of the North American firefly Photinus pyralis.</title>
        <authorList>
            <consortium name="Photinus pyralis genome working group"/>
            <person name="Fallon T.R."/>
            <person name="Sander Lower S.E."/>
            <person name="Weng J.-K."/>
        </authorList>
    </citation>
    <scope>NUCLEOTIDE SEQUENCE</scope>
    <source>
        <strain evidence="4">TRF0915ILg1</strain>
        <tissue evidence="4">Whole body</tissue>
    </source>
</reference>
<dbReference type="OrthoDB" id="2148418at2759"/>
<comment type="caution">
    <text evidence="4">The sequence shown here is derived from an EMBL/GenBank/DDBJ whole genome shotgun (WGS) entry which is preliminary data.</text>
</comment>
<dbReference type="PANTHER" id="PTHR22706">
    <property type="entry name" value="ASSEMBLY FACTOR FOR SPINDLE MICROTUBULES"/>
    <property type="match status" value="1"/>
</dbReference>
<dbReference type="EMBL" id="VTPC01084308">
    <property type="protein sequence ID" value="KAF2887285.1"/>
    <property type="molecule type" value="Genomic_DNA"/>
</dbReference>
<dbReference type="AlphaFoldDB" id="A0A8K0CHB8"/>
<comment type="subcellular location">
    <subcellularLocation>
        <location evidence="1">Cytoplasm</location>
    </subcellularLocation>
</comment>
<dbReference type="InterPro" id="IPR051185">
    <property type="entry name" value="ASPM"/>
</dbReference>
<evidence type="ECO:0000313" key="4">
    <source>
        <dbReference type="EMBL" id="KAF2887285.1"/>
    </source>
</evidence>
<dbReference type="Proteomes" id="UP000801492">
    <property type="component" value="Unassembled WGS sequence"/>
</dbReference>
<protein>
    <submittedName>
        <fullName evidence="4">Uncharacterized protein</fullName>
    </submittedName>
</protein>
<keyword evidence="3" id="KW-0112">Calmodulin-binding</keyword>
<keyword evidence="5" id="KW-1185">Reference proteome</keyword>
<dbReference type="GO" id="GO:0007051">
    <property type="term" value="P:spindle organization"/>
    <property type="evidence" value="ECO:0007669"/>
    <property type="project" value="TreeGrafter"/>
</dbReference>
<evidence type="ECO:0000256" key="1">
    <source>
        <dbReference type="ARBA" id="ARBA00004496"/>
    </source>
</evidence>
<evidence type="ECO:0000256" key="3">
    <source>
        <dbReference type="ARBA" id="ARBA00022860"/>
    </source>
</evidence>
<proteinExistence type="predicted"/>
<keyword evidence="2" id="KW-0963">Cytoplasm</keyword>
<name>A0A8K0CHB8_IGNLU</name>
<gene>
    <name evidence="4" type="ORF">ILUMI_18888</name>
</gene>
<dbReference type="GO" id="GO:0005516">
    <property type="term" value="F:calmodulin binding"/>
    <property type="evidence" value="ECO:0007669"/>
    <property type="project" value="UniProtKB-KW"/>
</dbReference>
<evidence type="ECO:0000256" key="2">
    <source>
        <dbReference type="ARBA" id="ARBA00022490"/>
    </source>
</evidence>
<dbReference type="GO" id="GO:0000278">
    <property type="term" value="P:mitotic cell cycle"/>
    <property type="evidence" value="ECO:0007669"/>
    <property type="project" value="TreeGrafter"/>
</dbReference>
<accession>A0A8K0CHB8</accession>
<sequence length="243" mass="28367">TLWRGYHIRKQHPQIKKIRENVEELTCKAVPYDTLGNRRERALQKLISVAPTLWQIIHALEDLEFITRRCRDTCVQMSNLLSEQLYITISSTNRSPAEMQACTIATSILINFCKYPPAQSPAWFPQYMDNIVTVMNHCCDKEEKLFPYLCTLLWLFAHNKEYKKAILSIPKCSQKLMKIKSLCLRKHKMVSLQQHKPASYFSSFKNLPEPSLLPDWGLDYLDRPRTFTNSVHGFNCVLKILDC</sequence>
<organism evidence="4 5">
    <name type="scientific">Ignelater luminosus</name>
    <name type="common">Cucubano</name>
    <name type="synonym">Pyrophorus luminosus</name>
    <dbReference type="NCBI Taxonomy" id="2038154"/>
    <lineage>
        <taxon>Eukaryota</taxon>
        <taxon>Metazoa</taxon>
        <taxon>Ecdysozoa</taxon>
        <taxon>Arthropoda</taxon>
        <taxon>Hexapoda</taxon>
        <taxon>Insecta</taxon>
        <taxon>Pterygota</taxon>
        <taxon>Neoptera</taxon>
        <taxon>Endopterygota</taxon>
        <taxon>Coleoptera</taxon>
        <taxon>Polyphaga</taxon>
        <taxon>Elateriformia</taxon>
        <taxon>Elateroidea</taxon>
        <taxon>Elateridae</taxon>
        <taxon>Agrypninae</taxon>
        <taxon>Pyrophorini</taxon>
        <taxon>Ignelater</taxon>
    </lineage>
</organism>
<dbReference type="GO" id="GO:0005737">
    <property type="term" value="C:cytoplasm"/>
    <property type="evidence" value="ECO:0007669"/>
    <property type="project" value="UniProtKB-SubCell"/>
</dbReference>